<keyword evidence="2" id="KW-0614">Plasmid</keyword>
<organism evidence="2 3">
    <name type="scientific">Mycolicibacterium chubuense (strain NBB4)</name>
    <name type="common">Mycobacterium chubuense</name>
    <dbReference type="NCBI Taxonomy" id="710421"/>
    <lineage>
        <taxon>Bacteria</taxon>
        <taxon>Bacillati</taxon>
        <taxon>Actinomycetota</taxon>
        <taxon>Actinomycetes</taxon>
        <taxon>Mycobacteriales</taxon>
        <taxon>Mycobacteriaceae</taxon>
        <taxon>Mycolicibacterium</taxon>
    </lineage>
</organism>
<dbReference type="KEGG" id="mcb:Mycch_5734"/>
<proteinExistence type="predicted"/>
<evidence type="ECO:0000256" key="1">
    <source>
        <dbReference type="SAM" id="Phobius"/>
    </source>
</evidence>
<reference evidence="2 3" key="1">
    <citation type="submission" date="2012-06" db="EMBL/GenBank/DDBJ databases">
        <title>Complete sequence of plasmid 1 of Mycobacterium chubuense NBB4.</title>
        <authorList>
            <consortium name="US DOE Joint Genome Institute"/>
            <person name="Lucas S."/>
            <person name="Han J."/>
            <person name="Lapidus A."/>
            <person name="Cheng J.-F."/>
            <person name="Goodwin L."/>
            <person name="Pitluck S."/>
            <person name="Peters L."/>
            <person name="Mikhailova N."/>
            <person name="Teshima H."/>
            <person name="Detter J.C."/>
            <person name="Han C."/>
            <person name="Tapia R."/>
            <person name="Land M."/>
            <person name="Hauser L."/>
            <person name="Kyrpides N."/>
            <person name="Ivanova N."/>
            <person name="Pagani I."/>
            <person name="Mattes T."/>
            <person name="Holmes A."/>
            <person name="Rutledge P."/>
            <person name="Paulsen I."/>
            <person name="Coleman N."/>
            <person name="Woyke T."/>
        </authorList>
    </citation>
    <scope>NUCLEOTIDE SEQUENCE [LARGE SCALE GENOMIC DNA]</scope>
    <source>
        <strain evidence="2 3">NBB4</strain>
        <plasmid evidence="2 3">pMYCCH.01</plasmid>
    </source>
</reference>
<evidence type="ECO:0000313" key="3">
    <source>
        <dbReference type="Proteomes" id="UP000006057"/>
    </source>
</evidence>
<keyword evidence="1" id="KW-0812">Transmembrane</keyword>
<dbReference type="EMBL" id="CP003054">
    <property type="protein sequence ID" value="AFM20366.1"/>
    <property type="molecule type" value="Genomic_DNA"/>
</dbReference>
<geneLocation type="plasmid" evidence="2 3">
    <name>pMYCCH.01</name>
</geneLocation>
<keyword evidence="1" id="KW-0472">Membrane</keyword>
<feature type="transmembrane region" description="Helical" evidence="1">
    <location>
        <begin position="111"/>
        <end position="130"/>
    </location>
</feature>
<dbReference type="HOGENOM" id="CLU_127068_0_0_11"/>
<dbReference type="Pfam" id="PF26327">
    <property type="entry name" value="LpqS"/>
    <property type="match status" value="1"/>
</dbReference>
<evidence type="ECO:0008006" key="4">
    <source>
        <dbReference type="Google" id="ProtNLM"/>
    </source>
</evidence>
<dbReference type="PATRIC" id="fig|710421.3.peg.5715"/>
<dbReference type="InterPro" id="IPR058714">
    <property type="entry name" value="LpqS"/>
</dbReference>
<name>I4BSV9_MYCCN</name>
<protein>
    <recommendedName>
        <fullName evidence="4">Lipoprotein LpqS</fullName>
    </recommendedName>
</protein>
<feature type="transmembrane region" description="Helical" evidence="1">
    <location>
        <begin position="38"/>
        <end position="58"/>
    </location>
</feature>
<gene>
    <name evidence="2" type="ordered locus">Mycch_5734</name>
</gene>
<keyword evidence="1" id="KW-1133">Transmembrane helix</keyword>
<dbReference type="Proteomes" id="UP000006057">
    <property type="component" value="Plasmid pMYCCH.01"/>
</dbReference>
<evidence type="ECO:0000313" key="2">
    <source>
        <dbReference type="EMBL" id="AFM20366.1"/>
    </source>
</evidence>
<accession>I4BSV9</accession>
<dbReference type="AlphaFoldDB" id="I4BSV9"/>
<keyword evidence="3" id="KW-1185">Reference proteome</keyword>
<sequence>MPQGCNDIESSRAQPGVVESPATVGNTMRFRDVRRSRWTAALALSIVICVAFMGGSWAHVKDGAPPPHGAHSAAASSYGGSAADTEHAHVFEGCLVGKVIPHAVLPRLTTALVLTALGLAASIGFAAALWRPTAAAAVRGPPRAVANVMAGQAVLIHFCIARR</sequence>